<dbReference type="InterPro" id="IPR036249">
    <property type="entry name" value="Thioredoxin-like_sf"/>
</dbReference>
<reference evidence="3" key="1">
    <citation type="submission" date="2022-10" db="EMBL/GenBank/DDBJ databases">
        <title>Luteolibacter sp. GHJ8, whole genome shotgun sequencing project.</title>
        <authorList>
            <person name="Zhao G."/>
            <person name="Shen L."/>
        </authorList>
    </citation>
    <scope>NUCLEOTIDE SEQUENCE</scope>
    <source>
        <strain evidence="3">GHJ8</strain>
    </source>
</reference>
<keyword evidence="1" id="KW-0732">Signal</keyword>
<dbReference type="Pfam" id="PF00578">
    <property type="entry name" value="AhpC-TSA"/>
    <property type="match status" value="1"/>
</dbReference>
<gene>
    <name evidence="3" type="ORF">OJ996_03335</name>
</gene>
<dbReference type="EMBL" id="JAPDDR010000002">
    <property type="protein sequence ID" value="MCW1912592.1"/>
    <property type="molecule type" value="Genomic_DNA"/>
</dbReference>
<dbReference type="PROSITE" id="PS51352">
    <property type="entry name" value="THIOREDOXIN_2"/>
    <property type="match status" value="1"/>
</dbReference>
<dbReference type="Proteomes" id="UP001165653">
    <property type="component" value="Unassembled WGS sequence"/>
</dbReference>
<name>A0ABT3FYD5_9BACT</name>
<feature type="signal peptide" evidence="1">
    <location>
        <begin position="1"/>
        <end position="20"/>
    </location>
</feature>
<sequence length="172" mass="18314">MKAITSIVAALCALALPAMADKKDKDAASVPDTTLSKAQIPAEVVNGVEFDKASLEGKVVVIEEWGVNCPPCIASLPDMAKLAKRYEKKGLMVIGLERQQGSKEEIMKLLKPARVQYPVFSGGSSGVASDGIPHACVFGADGKLIWHGHPMDKEFEDSVKDALKAIKPVASR</sequence>
<evidence type="ECO:0000313" key="3">
    <source>
        <dbReference type="EMBL" id="MCW1912592.1"/>
    </source>
</evidence>
<keyword evidence="4" id="KW-1185">Reference proteome</keyword>
<dbReference type="InterPro" id="IPR000866">
    <property type="entry name" value="AhpC/TSA"/>
</dbReference>
<accession>A0ABT3FYD5</accession>
<dbReference type="PANTHER" id="PTHR42852">
    <property type="entry name" value="THIOL:DISULFIDE INTERCHANGE PROTEIN DSBE"/>
    <property type="match status" value="1"/>
</dbReference>
<dbReference type="PANTHER" id="PTHR42852:SF13">
    <property type="entry name" value="PROTEIN DIPZ"/>
    <property type="match status" value="1"/>
</dbReference>
<dbReference type="SUPFAM" id="SSF52833">
    <property type="entry name" value="Thioredoxin-like"/>
    <property type="match status" value="1"/>
</dbReference>
<comment type="caution">
    <text evidence="3">The sequence shown here is derived from an EMBL/GenBank/DDBJ whole genome shotgun (WGS) entry which is preliminary data.</text>
</comment>
<evidence type="ECO:0000313" key="4">
    <source>
        <dbReference type="Proteomes" id="UP001165653"/>
    </source>
</evidence>
<protein>
    <submittedName>
        <fullName evidence="3">TlpA family protein disulfide reductase</fullName>
    </submittedName>
</protein>
<dbReference type="Gene3D" id="3.40.30.10">
    <property type="entry name" value="Glutaredoxin"/>
    <property type="match status" value="1"/>
</dbReference>
<evidence type="ECO:0000259" key="2">
    <source>
        <dbReference type="PROSITE" id="PS51352"/>
    </source>
</evidence>
<feature type="chain" id="PRO_5045327557" evidence="1">
    <location>
        <begin position="21"/>
        <end position="172"/>
    </location>
</feature>
<dbReference type="CDD" id="cd02966">
    <property type="entry name" value="TlpA_like_family"/>
    <property type="match status" value="1"/>
</dbReference>
<feature type="domain" description="Thioredoxin" evidence="2">
    <location>
        <begin position="24"/>
        <end position="168"/>
    </location>
</feature>
<evidence type="ECO:0000256" key="1">
    <source>
        <dbReference type="SAM" id="SignalP"/>
    </source>
</evidence>
<proteinExistence type="predicted"/>
<dbReference type="InterPro" id="IPR013766">
    <property type="entry name" value="Thioredoxin_domain"/>
</dbReference>
<organism evidence="3 4">
    <name type="scientific">Luteolibacter rhizosphaerae</name>
    <dbReference type="NCBI Taxonomy" id="2989719"/>
    <lineage>
        <taxon>Bacteria</taxon>
        <taxon>Pseudomonadati</taxon>
        <taxon>Verrucomicrobiota</taxon>
        <taxon>Verrucomicrobiia</taxon>
        <taxon>Verrucomicrobiales</taxon>
        <taxon>Verrucomicrobiaceae</taxon>
        <taxon>Luteolibacter</taxon>
    </lineage>
</organism>
<dbReference type="RefSeq" id="WP_264511145.1">
    <property type="nucleotide sequence ID" value="NZ_JAPDDR010000002.1"/>
</dbReference>
<dbReference type="InterPro" id="IPR050553">
    <property type="entry name" value="Thioredoxin_ResA/DsbE_sf"/>
</dbReference>